<gene>
    <name evidence="2" type="ORF">CVT25_008050</name>
</gene>
<sequence>MPVTASLASEQNPRYVVLTSWLIRPHSAASHANSKRRQRRLARPTVYTAIVDVHLSLDHTSSILVLAPPSWIQSAPCRSQGSLLFSTQFVRLGPVIVTRKLSSELFLPPPSLPPSIFPPFSLSASPVHPTFSLGMHVQSALPIYCVPFLPPSLFLLFYFPPPPPPPRTPANTTATDGLDRHDGRVGVGGRVRARPTVHIPIPHPHPSFPHARTHAPSRPQTAQPRKAWHCTARIMSIASIRNRRLSINTSSSSSFSFDHRVASARSAIFAFFFSLRSASASRSIFCIFTRMLMSSKYGPIPSRKAVFLLSSS</sequence>
<protein>
    <submittedName>
        <fullName evidence="2">Uncharacterized protein</fullName>
    </submittedName>
</protein>
<comment type="caution">
    <text evidence="2">The sequence shown here is derived from an EMBL/GenBank/DDBJ whole genome shotgun (WGS) entry which is preliminary data.</text>
</comment>
<organism evidence="2 3">
    <name type="scientific">Psilocybe cyanescens</name>
    <dbReference type="NCBI Taxonomy" id="93625"/>
    <lineage>
        <taxon>Eukaryota</taxon>
        <taxon>Fungi</taxon>
        <taxon>Dikarya</taxon>
        <taxon>Basidiomycota</taxon>
        <taxon>Agaricomycotina</taxon>
        <taxon>Agaricomycetes</taxon>
        <taxon>Agaricomycetidae</taxon>
        <taxon>Agaricales</taxon>
        <taxon>Agaricineae</taxon>
        <taxon>Strophariaceae</taxon>
        <taxon>Psilocybe</taxon>
    </lineage>
</organism>
<proteinExistence type="predicted"/>
<accession>A0A409XG90</accession>
<evidence type="ECO:0000313" key="3">
    <source>
        <dbReference type="Proteomes" id="UP000283269"/>
    </source>
</evidence>
<dbReference type="AlphaFoldDB" id="A0A409XG90"/>
<keyword evidence="3" id="KW-1185">Reference proteome</keyword>
<evidence type="ECO:0000256" key="1">
    <source>
        <dbReference type="SAM" id="MobiDB-lite"/>
    </source>
</evidence>
<dbReference type="EMBL" id="NHYD01001831">
    <property type="protein sequence ID" value="PPQ89766.1"/>
    <property type="molecule type" value="Genomic_DNA"/>
</dbReference>
<reference evidence="2 3" key="1">
    <citation type="journal article" date="2018" name="Evol. Lett.">
        <title>Horizontal gene cluster transfer increased hallucinogenic mushroom diversity.</title>
        <authorList>
            <person name="Reynolds H.T."/>
            <person name="Vijayakumar V."/>
            <person name="Gluck-Thaler E."/>
            <person name="Korotkin H.B."/>
            <person name="Matheny P.B."/>
            <person name="Slot J.C."/>
        </authorList>
    </citation>
    <scope>NUCLEOTIDE SEQUENCE [LARGE SCALE GENOMIC DNA]</scope>
    <source>
        <strain evidence="2 3">2631</strain>
    </source>
</reference>
<feature type="region of interest" description="Disordered" evidence="1">
    <location>
        <begin position="166"/>
        <end position="225"/>
    </location>
</feature>
<evidence type="ECO:0000313" key="2">
    <source>
        <dbReference type="EMBL" id="PPQ89766.1"/>
    </source>
</evidence>
<dbReference type="InParanoid" id="A0A409XG90"/>
<name>A0A409XG90_PSICY</name>
<dbReference type="Proteomes" id="UP000283269">
    <property type="component" value="Unassembled WGS sequence"/>
</dbReference>